<protein>
    <submittedName>
        <fullName evidence="2">MaoC dehydratase-like protein</fullName>
    </submittedName>
</protein>
<dbReference type="OrthoDB" id="9801625at2"/>
<dbReference type="EMBL" id="VLKI01000008">
    <property type="protein sequence ID" value="TWH85718.1"/>
    <property type="molecule type" value="Genomic_DNA"/>
</dbReference>
<dbReference type="AlphaFoldDB" id="A0A562JRF6"/>
<organism evidence="2 3">
    <name type="scientific">Cytobacillus oceanisediminis</name>
    <dbReference type="NCBI Taxonomy" id="665099"/>
    <lineage>
        <taxon>Bacteria</taxon>
        <taxon>Bacillati</taxon>
        <taxon>Bacillota</taxon>
        <taxon>Bacilli</taxon>
        <taxon>Bacillales</taxon>
        <taxon>Bacillaceae</taxon>
        <taxon>Cytobacillus</taxon>
    </lineage>
</organism>
<sequence>MKADCYESDVYQINQEHLNLFAEASSGTGKIHTDPEYASTTPFEKPLVHGLFLQAFIEQELSNQFEQWNQSGDLELTFLKPVKVNETFQIRLEKTVSKEEVEVSILREEERVVVGKANVMR</sequence>
<gene>
    <name evidence="2" type="ORF">IQ19_03143</name>
</gene>
<dbReference type="Pfam" id="PF01575">
    <property type="entry name" value="MaoC_dehydratas"/>
    <property type="match status" value="1"/>
</dbReference>
<comment type="caution">
    <text evidence="2">The sequence shown here is derived from an EMBL/GenBank/DDBJ whole genome shotgun (WGS) entry which is preliminary data.</text>
</comment>
<dbReference type="Gene3D" id="3.10.129.10">
    <property type="entry name" value="Hotdog Thioesterase"/>
    <property type="match status" value="1"/>
</dbReference>
<proteinExistence type="predicted"/>
<feature type="domain" description="MaoC-like" evidence="1">
    <location>
        <begin position="10"/>
        <end position="102"/>
    </location>
</feature>
<dbReference type="RefSeq" id="WP_158638822.1">
    <property type="nucleotide sequence ID" value="NZ_CBCSDC010000005.1"/>
</dbReference>
<dbReference type="GeneID" id="65404300"/>
<name>A0A562JRF6_9BACI</name>
<dbReference type="InterPro" id="IPR029069">
    <property type="entry name" value="HotDog_dom_sf"/>
</dbReference>
<evidence type="ECO:0000313" key="3">
    <source>
        <dbReference type="Proteomes" id="UP000318667"/>
    </source>
</evidence>
<dbReference type="Proteomes" id="UP000318667">
    <property type="component" value="Unassembled WGS sequence"/>
</dbReference>
<evidence type="ECO:0000259" key="1">
    <source>
        <dbReference type="Pfam" id="PF01575"/>
    </source>
</evidence>
<evidence type="ECO:0000313" key="2">
    <source>
        <dbReference type="EMBL" id="TWH85718.1"/>
    </source>
</evidence>
<keyword evidence="3" id="KW-1185">Reference proteome</keyword>
<accession>A0A562JRF6</accession>
<dbReference type="InterPro" id="IPR002539">
    <property type="entry name" value="MaoC-like_dom"/>
</dbReference>
<dbReference type="SUPFAM" id="SSF54637">
    <property type="entry name" value="Thioesterase/thiol ester dehydrase-isomerase"/>
    <property type="match status" value="1"/>
</dbReference>
<reference evidence="2 3" key="1">
    <citation type="journal article" date="2015" name="Stand. Genomic Sci.">
        <title>Genomic Encyclopedia of Bacterial and Archaeal Type Strains, Phase III: the genomes of soil and plant-associated and newly described type strains.</title>
        <authorList>
            <person name="Whitman W.B."/>
            <person name="Woyke T."/>
            <person name="Klenk H.P."/>
            <person name="Zhou Y."/>
            <person name="Lilburn T.G."/>
            <person name="Beck B.J."/>
            <person name="De Vos P."/>
            <person name="Vandamme P."/>
            <person name="Eisen J.A."/>
            <person name="Garrity G."/>
            <person name="Hugenholtz P."/>
            <person name="Kyrpides N.C."/>
        </authorList>
    </citation>
    <scope>NUCLEOTIDE SEQUENCE [LARGE SCALE GENOMIC DNA]</scope>
    <source>
        <strain evidence="2 3">CGMCC 1.10115</strain>
    </source>
</reference>